<sequence length="255" mass="27294">MPTFEFFLDSRGLLTKEFEIDVTATLPKVTVQLFDGDTVVDLTGATVTFTLRDAAGAAVVLDAAAVLLNATQGIVEYQLADADVDDVGFFFAQFKITISGESYLIPNDSTQRLRLRIGKEDLPDFSSVSASLPVHAGSHLPGGADAILAMARIKTGTYTGDGTTAQAITGVGFSPKYVRTWERITTEGVIDVFETTPDIIDDNAAGVSIWFSTIGVQVYFRAIISLDADGFTVDDKGANFHPNSDGQVYNYLAIG</sequence>
<dbReference type="EMBL" id="LAZR01007888">
    <property type="protein sequence ID" value="KKM82267.1"/>
    <property type="molecule type" value="Genomic_DNA"/>
</dbReference>
<evidence type="ECO:0000313" key="2">
    <source>
        <dbReference type="EMBL" id="KKM82267.1"/>
    </source>
</evidence>
<proteinExistence type="predicted"/>
<comment type="caution">
    <text evidence="2">The sequence shown here is derived from an EMBL/GenBank/DDBJ whole genome shotgun (WGS) entry which is preliminary data.</text>
</comment>
<dbReference type="AlphaFoldDB" id="A0A0F9NLU6"/>
<reference evidence="2" key="1">
    <citation type="journal article" date="2015" name="Nature">
        <title>Complex archaea that bridge the gap between prokaryotes and eukaryotes.</title>
        <authorList>
            <person name="Spang A."/>
            <person name="Saw J.H."/>
            <person name="Jorgensen S.L."/>
            <person name="Zaremba-Niedzwiedzka K."/>
            <person name="Martijn J."/>
            <person name="Lind A.E."/>
            <person name="van Eijk R."/>
            <person name="Schleper C."/>
            <person name="Guy L."/>
            <person name="Ettema T.J."/>
        </authorList>
    </citation>
    <scope>NUCLEOTIDE SEQUENCE</scope>
</reference>
<evidence type="ECO:0000259" key="1">
    <source>
        <dbReference type="Pfam" id="PF10651"/>
    </source>
</evidence>
<accession>A0A0F9NLU6</accession>
<dbReference type="InterPro" id="IPR018913">
    <property type="entry name" value="BppU_N"/>
</dbReference>
<dbReference type="Gene3D" id="2.60.40.3350">
    <property type="match status" value="1"/>
</dbReference>
<gene>
    <name evidence="2" type="ORF">LCGC14_1321350</name>
</gene>
<protein>
    <recommendedName>
        <fullName evidence="1">BppU N-terminal domain-containing protein</fullName>
    </recommendedName>
</protein>
<name>A0A0F9NLU6_9ZZZZ</name>
<feature type="domain" description="BppU N-terminal" evidence="1">
    <location>
        <begin position="28"/>
        <end position="98"/>
    </location>
</feature>
<dbReference type="Pfam" id="PF10651">
    <property type="entry name" value="BppU_N"/>
    <property type="match status" value="1"/>
</dbReference>
<organism evidence="2">
    <name type="scientific">marine sediment metagenome</name>
    <dbReference type="NCBI Taxonomy" id="412755"/>
    <lineage>
        <taxon>unclassified sequences</taxon>
        <taxon>metagenomes</taxon>
        <taxon>ecological metagenomes</taxon>
    </lineage>
</organism>